<keyword evidence="2" id="KW-0479">Metal-binding</keyword>
<organism evidence="17 18">
    <name type="scientific">Brachionus plicatilis</name>
    <name type="common">Marine rotifer</name>
    <name type="synonym">Brachionus muelleri</name>
    <dbReference type="NCBI Taxonomy" id="10195"/>
    <lineage>
        <taxon>Eukaryota</taxon>
        <taxon>Metazoa</taxon>
        <taxon>Spiralia</taxon>
        <taxon>Gnathifera</taxon>
        <taxon>Rotifera</taxon>
        <taxon>Eurotatoria</taxon>
        <taxon>Monogononta</taxon>
        <taxon>Pseudotrocha</taxon>
        <taxon>Ploima</taxon>
        <taxon>Brachionidae</taxon>
        <taxon>Brachionus</taxon>
    </lineage>
</organism>
<feature type="domain" description="Helicase ATP-binding" evidence="14">
    <location>
        <begin position="203"/>
        <end position="387"/>
    </location>
</feature>
<dbReference type="InterPro" id="IPR001650">
    <property type="entry name" value="Helicase_C-like"/>
</dbReference>
<gene>
    <name evidence="17" type="ORF">BpHYR1_030924</name>
</gene>
<comment type="caution">
    <text evidence="17">The sequence shown here is derived from an EMBL/GenBank/DDBJ whole genome shotgun (WGS) entry which is preliminary data.</text>
</comment>
<evidence type="ECO:0000256" key="4">
    <source>
        <dbReference type="ARBA" id="ARBA00022771"/>
    </source>
</evidence>
<evidence type="ECO:0000256" key="1">
    <source>
        <dbReference type="ARBA" id="ARBA00012552"/>
    </source>
</evidence>
<dbReference type="GO" id="GO:0005634">
    <property type="term" value="C:nucleus"/>
    <property type="evidence" value="ECO:0007669"/>
    <property type="project" value="UniProtKB-ARBA"/>
</dbReference>
<dbReference type="Gene3D" id="3.40.50.300">
    <property type="entry name" value="P-loop containing nucleotide triphosphate hydrolases"/>
    <property type="match status" value="2"/>
</dbReference>
<evidence type="ECO:0000256" key="7">
    <source>
        <dbReference type="ARBA" id="ARBA00022833"/>
    </source>
</evidence>
<dbReference type="AlphaFoldDB" id="A0A3M7SVP0"/>
<dbReference type="InterPro" id="IPR014001">
    <property type="entry name" value="Helicase_ATP-bd"/>
</dbReference>
<dbReference type="SMART" id="SM00490">
    <property type="entry name" value="HELICc"/>
    <property type="match status" value="1"/>
</dbReference>
<feature type="compositionally biased region" description="Low complexity" evidence="13">
    <location>
        <begin position="51"/>
        <end position="61"/>
    </location>
</feature>
<dbReference type="CDD" id="cd18787">
    <property type="entry name" value="SF2_C_DEAD"/>
    <property type="match status" value="1"/>
</dbReference>
<dbReference type="GO" id="GO:0005737">
    <property type="term" value="C:cytoplasm"/>
    <property type="evidence" value="ECO:0007669"/>
    <property type="project" value="UniProtKB-ARBA"/>
</dbReference>
<evidence type="ECO:0000259" key="16">
    <source>
        <dbReference type="PROSITE" id="PS51195"/>
    </source>
</evidence>
<keyword evidence="9" id="KW-0694">RNA-binding</keyword>
<dbReference type="PROSITE" id="PS51195">
    <property type="entry name" value="Q_MOTIF"/>
    <property type="match status" value="1"/>
</dbReference>
<dbReference type="FunFam" id="3.40.50.300:FF:000449">
    <property type="entry name" value="Probable ATP-dependent RNA helicase DDX41"/>
    <property type="match status" value="1"/>
</dbReference>
<keyword evidence="5" id="KW-0378">Hydrolase</keyword>
<evidence type="ECO:0000313" key="17">
    <source>
        <dbReference type="EMBL" id="RNA39901.1"/>
    </source>
</evidence>
<dbReference type="Pfam" id="PF00270">
    <property type="entry name" value="DEAD"/>
    <property type="match status" value="1"/>
</dbReference>
<dbReference type="EC" id="3.6.4.13" evidence="1"/>
<dbReference type="PROSITE" id="PS51194">
    <property type="entry name" value="HELICASE_CTER"/>
    <property type="match status" value="1"/>
</dbReference>
<keyword evidence="18" id="KW-1185">Reference proteome</keyword>
<evidence type="ECO:0000256" key="8">
    <source>
        <dbReference type="ARBA" id="ARBA00022840"/>
    </source>
</evidence>
<keyword evidence="7" id="KW-0862">Zinc</keyword>
<feature type="domain" description="DEAD-box RNA helicase Q" evidence="16">
    <location>
        <begin position="172"/>
        <end position="200"/>
    </location>
</feature>
<dbReference type="STRING" id="10195.A0A3M7SVP0"/>
<protein>
    <recommendedName>
        <fullName evidence="1">RNA helicase</fullName>
        <ecNumber evidence="1">3.6.4.13</ecNumber>
    </recommendedName>
</protein>
<feature type="short sequence motif" description="Q motif" evidence="12">
    <location>
        <begin position="172"/>
        <end position="200"/>
    </location>
</feature>
<evidence type="ECO:0000259" key="14">
    <source>
        <dbReference type="PROSITE" id="PS51192"/>
    </source>
</evidence>
<evidence type="ECO:0000256" key="9">
    <source>
        <dbReference type="ARBA" id="ARBA00022884"/>
    </source>
</evidence>
<dbReference type="GO" id="GO:0003724">
    <property type="term" value="F:RNA helicase activity"/>
    <property type="evidence" value="ECO:0007669"/>
    <property type="project" value="UniProtKB-EC"/>
</dbReference>
<accession>A0A3M7SVP0</accession>
<evidence type="ECO:0000256" key="3">
    <source>
        <dbReference type="ARBA" id="ARBA00022741"/>
    </source>
</evidence>
<comment type="catalytic activity">
    <reaction evidence="11">
        <text>ATP + H2O = ADP + phosphate + H(+)</text>
        <dbReference type="Rhea" id="RHEA:13065"/>
        <dbReference type="ChEBI" id="CHEBI:15377"/>
        <dbReference type="ChEBI" id="CHEBI:15378"/>
        <dbReference type="ChEBI" id="CHEBI:30616"/>
        <dbReference type="ChEBI" id="CHEBI:43474"/>
        <dbReference type="ChEBI" id="CHEBI:456216"/>
        <dbReference type="EC" id="3.6.4.13"/>
    </reaction>
</comment>
<dbReference type="GO" id="GO:0000398">
    <property type="term" value="P:mRNA splicing, via spliceosome"/>
    <property type="evidence" value="ECO:0007669"/>
    <property type="project" value="InterPro"/>
</dbReference>
<dbReference type="Proteomes" id="UP000276133">
    <property type="component" value="Unassembled WGS sequence"/>
</dbReference>
<dbReference type="InterPro" id="IPR044113">
    <property type="entry name" value="DEADc_DDX41"/>
</dbReference>
<keyword evidence="4" id="KW-0863">Zinc-finger</keyword>
<dbReference type="EMBL" id="REGN01000696">
    <property type="protein sequence ID" value="RNA39901.1"/>
    <property type="molecule type" value="Genomic_DNA"/>
</dbReference>
<evidence type="ECO:0000256" key="5">
    <source>
        <dbReference type="ARBA" id="ARBA00022801"/>
    </source>
</evidence>
<reference evidence="17 18" key="1">
    <citation type="journal article" date="2018" name="Sci. Rep.">
        <title>Genomic signatures of local adaptation to the degree of environmental predictability in rotifers.</title>
        <authorList>
            <person name="Franch-Gras L."/>
            <person name="Hahn C."/>
            <person name="Garcia-Roger E.M."/>
            <person name="Carmona M.J."/>
            <person name="Serra M."/>
            <person name="Gomez A."/>
        </authorList>
    </citation>
    <scope>NUCLEOTIDE SEQUENCE [LARGE SCALE GENOMIC DNA]</scope>
    <source>
        <strain evidence="17">HYR1</strain>
    </source>
</reference>
<evidence type="ECO:0000256" key="11">
    <source>
        <dbReference type="ARBA" id="ARBA00047984"/>
    </source>
</evidence>
<dbReference type="GO" id="GO:0016787">
    <property type="term" value="F:hydrolase activity"/>
    <property type="evidence" value="ECO:0007669"/>
    <property type="project" value="UniProtKB-KW"/>
</dbReference>
<dbReference type="InterPro" id="IPR014014">
    <property type="entry name" value="RNA_helicase_DEAD_Q_motif"/>
</dbReference>
<dbReference type="Pfam" id="PF00271">
    <property type="entry name" value="Helicase_C"/>
    <property type="match status" value="1"/>
</dbReference>
<dbReference type="GO" id="GO:0003723">
    <property type="term" value="F:RNA binding"/>
    <property type="evidence" value="ECO:0007669"/>
    <property type="project" value="UniProtKB-KW"/>
</dbReference>
<feature type="domain" description="Helicase C-terminal" evidence="15">
    <location>
        <begin position="398"/>
        <end position="558"/>
    </location>
</feature>
<dbReference type="PANTHER" id="PTHR47958">
    <property type="entry name" value="ATP-DEPENDENT RNA HELICASE DBP3"/>
    <property type="match status" value="1"/>
</dbReference>
<sequence length="611" mass="68142">MSKRENESEGLSDEEESKYVPLKERKRKLIEKHLKSLPSSTLAEDTNSRDSVASSSKSGNSVIGPVFESIGPNSHLSLLDQHNELKRKATHQKESDREKQIKEEQKILESVAESRALLSFTELAKGIQYNDPIKTSWTVPKCIENLPIARHEEVRKLTGIYVDGEDIPPPIVSFKDMKLPKFVINSLKERGIVRPTPIQMQGLPALLFGRDLIGIAYTGSGKTLAFTLPIFMFCLEQECAMPFGREEGPFGLIICPSRELARQTSLFIKEFSSAGLRDGFPEVRVLACIGGESIKNQIETIKRGVHIVVATPGRLIDMLDKKIINLNICRYLCFDEADRMIDMGFEEEVRNIISFFKAQRQTILFSATMPKKIQNFAKSALVKPVTVNVGRAGAASTNIIQEVEYVKPESRIPHLLQSLQKTSPPVLIFAEKKQDVDAIHEYLLMKGVEAVSIHGGKEQEERTWAIDKFKSGEKDVLVATDVASKGLDFADIQHVINYDMPEDIENYVHRIGRTGRSAKTGMSTTFVNRSIQEAVLLDLKHLLIEAKQKVPEFLQNLGGEIPYGEGVNIGCTFCGGLGHRITNCPKLEAQQSKTASNLGRKEYLAKGSADY</sequence>
<evidence type="ECO:0000259" key="15">
    <source>
        <dbReference type="PROSITE" id="PS51194"/>
    </source>
</evidence>
<evidence type="ECO:0000256" key="6">
    <source>
        <dbReference type="ARBA" id="ARBA00022806"/>
    </source>
</evidence>
<dbReference type="PROSITE" id="PS51192">
    <property type="entry name" value="HELICASE_ATP_BIND_1"/>
    <property type="match status" value="1"/>
</dbReference>
<name>A0A3M7SVP0_BRAPC</name>
<evidence type="ECO:0000256" key="12">
    <source>
        <dbReference type="PROSITE-ProRule" id="PRU00552"/>
    </source>
</evidence>
<evidence type="ECO:0000256" key="10">
    <source>
        <dbReference type="ARBA" id="ARBA00023594"/>
    </source>
</evidence>
<dbReference type="CDD" id="cd17951">
    <property type="entry name" value="DEADc_DDX41"/>
    <property type="match status" value="1"/>
</dbReference>
<proteinExistence type="inferred from homology"/>
<feature type="region of interest" description="Disordered" evidence="13">
    <location>
        <begin position="1"/>
        <end position="66"/>
    </location>
</feature>
<keyword evidence="6 17" id="KW-0347">Helicase</keyword>
<dbReference type="GO" id="GO:0005524">
    <property type="term" value="F:ATP binding"/>
    <property type="evidence" value="ECO:0007669"/>
    <property type="project" value="UniProtKB-KW"/>
</dbReference>
<dbReference type="InterPro" id="IPR027417">
    <property type="entry name" value="P-loop_NTPase"/>
</dbReference>
<evidence type="ECO:0000256" key="2">
    <source>
        <dbReference type="ARBA" id="ARBA00022723"/>
    </source>
</evidence>
<dbReference type="InterPro" id="IPR011545">
    <property type="entry name" value="DEAD/DEAH_box_helicase_dom"/>
</dbReference>
<keyword evidence="8" id="KW-0067">ATP-binding</keyword>
<comment type="similarity">
    <text evidence="10">Belongs to the DEAD box helicase family. DDX41 subfamily.</text>
</comment>
<dbReference type="SUPFAM" id="SSF52540">
    <property type="entry name" value="P-loop containing nucleoside triphosphate hydrolases"/>
    <property type="match status" value="2"/>
</dbReference>
<evidence type="ECO:0000256" key="13">
    <source>
        <dbReference type="SAM" id="MobiDB-lite"/>
    </source>
</evidence>
<dbReference type="OrthoDB" id="196131at2759"/>
<keyword evidence="3" id="KW-0547">Nucleotide-binding</keyword>
<evidence type="ECO:0000313" key="18">
    <source>
        <dbReference type="Proteomes" id="UP000276133"/>
    </source>
</evidence>
<dbReference type="SMART" id="SM00487">
    <property type="entry name" value="DEXDc"/>
    <property type="match status" value="1"/>
</dbReference>
<dbReference type="FunFam" id="3.40.50.300:FF:000657">
    <property type="entry name" value="Probable ATP-dependent RNA helicase DDX41"/>
    <property type="match status" value="1"/>
</dbReference>
<dbReference type="GO" id="GO:0008270">
    <property type="term" value="F:zinc ion binding"/>
    <property type="evidence" value="ECO:0007669"/>
    <property type="project" value="UniProtKB-KW"/>
</dbReference>